<protein>
    <submittedName>
        <fullName evidence="1">Uncharacterized protein</fullName>
    </submittedName>
</protein>
<dbReference type="EMBL" id="JAKZGP010000007">
    <property type="protein sequence ID" value="MCH7408710.1"/>
    <property type="molecule type" value="Genomic_DNA"/>
</dbReference>
<organism evidence="1 2">
    <name type="scientific">Belliella filtrata</name>
    <dbReference type="NCBI Taxonomy" id="2923435"/>
    <lineage>
        <taxon>Bacteria</taxon>
        <taxon>Pseudomonadati</taxon>
        <taxon>Bacteroidota</taxon>
        <taxon>Cytophagia</taxon>
        <taxon>Cytophagales</taxon>
        <taxon>Cyclobacteriaceae</taxon>
        <taxon>Belliella</taxon>
    </lineage>
</organism>
<evidence type="ECO:0000313" key="1">
    <source>
        <dbReference type="EMBL" id="MCH7408710.1"/>
    </source>
</evidence>
<sequence length="179" mass="20683">MAKARKLLLNESITPEDYKEMKRDCEAEITSLEIELAKVAPPLDLQPIKFLDSVLKMASNIDNLYVTANVELKRRIFGSIYPKNWCFDGTQHRTTLVNEALRSFYLINNMLESKKISPKSKFSTLDSVVDSTINISNRLSNDVDILKTLYQDIVFMISSFRLKIYMIIRYFANKAELTQ</sequence>
<dbReference type="RefSeq" id="WP_241347074.1">
    <property type="nucleotide sequence ID" value="NZ_JAKZGP010000007.1"/>
</dbReference>
<name>A0ABS9UX09_9BACT</name>
<evidence type="ECO:0000313" key="2">
    <source>
        <dbReference type="Proteomes" id="UP001165489"/>
    </source>
</evidence>
<keyword evidence="2" id="KW-1185">Reference proteome</keyword>
<dbReference type="Proteomes" id="UP001165489">
    <property type="component" value="Unassembled WGS sequence"/>
</dbReference>
<proteinExistence type="predicted"/>
<gene>
    <name evidence="1" type="ORF">MM239_04840</name>
</gene>
<accession>A0ABS9UX09</accession>
<comment type="caution">
    <text evidence="1">The sequence shown here is derived from an EMBL/GenBank/DDBJ whole genome shotgun (WGS) entry which is preliminary data.</text>
</comment>
<reference evidence="1" key="1">
    <citation type="submission" date="2022-03" db="EMBL/GenBank/DDBJ databases">
        <title>De novo assembled genomes of Belliella spp. (Cyclobacteriaceae) strains.</title>
        <authorList>
            <person name="Szabo A."/>
            <person name="Korponai K."/>
            <person name="Felfoldi T."/>
        </authorList>
    </citation>
    <scope>NUCLEOTIDE SEQUENCE</scope>
    <source>
        <strain evidence="1">DSM 111904</strain>
    </source>
</reference>